<feature type="short sequence motif" description="Q motif" evidence="9">
    <location>
        <begin position="110"/>
        <end position="138"/>
    </location>
</feature>
<sequence>MGSSVEALASEAQQWRSGSIFSSCFESFAPTILKNKKAKMAAGILERPSKRRRLSEGSVPSDEVHVTSASSPPAMSRIKAKKNITAPEVVQNEELRPQAILDSSDANDNATFKDLGVDSWLVNSLRHLSITHPTRIQKATIPQIVAGRDCIGGSRTGSGKTIAFALPVLHKWAKEPSGIFGLVLTPTRELALQIFEQFQAIGGSQGLRCVLVTGGADMRAQAIELSKRPHVVIATPGRLADHVETSGEDTIHGLKKCRFVVLDEADRLLASGKGSMLPAVETCLDALPPAAKRQTCLFTATVTPEVRALKERPRENGKPPVFVCEVDIDSLAIPSTLTQTYQLVNVLHKEKYLHVLLGTPANVEKTTILFCNRTETANLLEYLLRSLEHRVTALHSGLNHQDRVNNLARFRARAARILVATDVASRGLDIPDVSLVINYDLPRNPDDYIHRVGRTARAGRKGMAISLVGQRDVELVHAIEARVGREMAEYKEEGVSVEGRVLREALNIVGDKKREAMLAIEEGRDVKGKRRTGLLKKRKT</sequence>
<dbReference type="Pfam" id="PF00270">
    <property type="entry name" value="DEAD"/>
    <property type="match status" value="1"/>
</dbReference>
<dbReference type="PANTHER" id="PTHR47959:SF24">
    <property type="entry name" value="ATP-DEPENDENT RNA HELICASE"/>
    <property type="match status" value="1"/>
</dbReference>
<dbReference type="GO" id="GO:0016787">
    <property type="term" value="F:hydrolase activity"/>
    <property type="evidence" value="ECO:0007669"/>
    <property type="project" value="UniProtKB-KW"/>
</dbReference>
<evidence type="ECO:0000256" key="7">
    <source>
        <dbReference type="ARBA" id="ARBA00022884"/>
    </source>
</evidence>
<dbReference type="PROSITE" id="PS51195">
    <property type="entry name" value="Q_MOTIF"/>
    <property type="match status" value="1"/>
</dbReference>
<evidence type="ECO:0000256" key="3">
    <source>
        <dbReference type="ARBA" id="ARBA00022741"/>
    </source>
</evidence>
<comment type="subcellular location">
    <subcellularLocation>
        <location evidence="1">Nucleus</location>
    </subcellularLocation>
</comment>
<keyword evidence="16" id="KW-1185">Reference proteome</keyword>
<evidence type="ECO:0000259" key="14">
    <source>
        <dbReference type="PROSITE" id="PS51195"/>
    </source>
</evidence>
<evidence type="ECO:0000256" key="4">
    <source>
        <dbReference type="ARBA" id="ARBA00022801"/>
    </source>
</evidence>
<dbReference type="PROSITE" id="PS00039">
    <property type="entry name" value="DEAD_ATP_HELICASE"/>
    <property type="match status" value="1"/>
</dbReference>
<evidence type="ECO:0000259" key="12">
    <source>
        <dbReference type="PROSITE" id="PS51192"/>
    </source>
</evidence>
<dbReference type="Gene3D" id="3.40.50.300">
    <property type="entry name" value="P-loop containing nucleotide triphosphate hydrolases"/>
    <property type="match status" value="2"/>
</dbReference>
<dbReference type="CDD" id="cd18787">
    <property type="entry name" value="SF2_C_DEAD"/>
    <property type="match status" value="1"/>
</dbReference>
<dbReference type="Pfam" id="PF00271">
    <property type="entry name" value="Helicase_C"/>
    <property type="match status" value="1"/>
</dbReference>
<gene>
    <name evidence="15" type="ORF">AC578_5443</name>
</gene>
<evidence type="ECO:0000256" key="10">
    <source>
        <dbReference type="RuleBase" id="RU000492"/>
    </source>
</evidence>
<dbReference type="Proteomes" id="UP000070133">
    <property type="component" value="Unassembled WGS sequence"/>
</dbReference>
<evidence type="ECO:0000256" key="11">
    <source>
        <dbReference type="SAM" id="MobiDB-lite"/>
    </source>
</evidence>
<evidence type="ECO:0000313" key="15">
    <source>
        <dbReference type="EMBL" id="KXT02750.1"/>
    </source>
</evidence>
<dbReference type="PROSITE" id="PS51194">
    <property type="entry name" value="HELICASE_CTER"/>
    <property type="match status" value="1"/>
</dbReference>
<dbReference type="SMART" id="SM00490">
    <property type="entry name" value="HELICc"/>
    <property type="match status" value="1"/>
</dbReference>
<feature type="region of interest" description="Disordered" evidence="11">
    <location>
        <begin position="45"/>
        <end position="74"/>
    </location>
</feature>
<dbReference type="OrthoDB" id="10261904at2759"/>
<comment type="caution">
    <text evidence="15">The sequence shown here is derived from an EMBL/GenBank/DDBJ whole genome shotgun (WGS) entry which is preliminary data.</text>
</comment>
<dbReference type="GO" id="GO:0003723">
    <property type="term" value="F:RNA binding"/>
    <property type="evidence" value="ECO:0007669"/>
    <property type="project" value="UniProtKB-KW"/>
</dbReference>
<evidence type="ECO:0000256" key="6">
    <source>
        <dbReference type="ARBA" id="ARBA00022840"/>
    </source>
</evidence>
<dbReference type="CDD" id="cd17955">
    <property type="entry name" value="DEADc_DDX49"/>
    <property type="match status" value="1"/>
</dbReference>
<evidence type="ECO:0000256" key="9">
    <source>
        <dbReference type="PROSITE-ProRule" id="PRU00552"/>
    </source>
</evidence>
<accession>A0A139HJX8</accession>
<feature type="domain" description="Helicase C-terminal" evidence="13">
    <location>
        <begin position="339"/>
        <end position="503"/>
    </location>
</feature>
<dbReference type="InterPro" id="IPR014014">
    <property type="entry name" value="RNA_helicase_DEAD_Q_motif"/>
</dbReference>
<comment type="similarity">
    <text evidence="10">Belongs to the DEAD box helicase family.</text>
</comment>
<feature type="domain" description="DEAD-box RNA helicase Q" evidence="14">
    <location>
        <begin position="110"/>
        <end position="138"/>
    </location>
</feature>
<dbReference type="InterPro" id="IPR027417">
    <property type="entry name" value="P-loop_NTPase"/>
</dbReference>
<dbReference type="PROSITE" id="PS51192">
    <property type="entry name" value="HELICASE_ATP_BIND_1"/>
    <property type="match status" value="1"/>
</dbReference>
<keyword evidence="7" id="KW-0694">RNA-binding</keyword>
<dbReference type="InterPro" id="IPR014001">
    <property type="entry name" value="Helicase_ATP-bd"/>
</dbReference>
<keyword evidence="6 10" id="KW-0067">ATP-binding</keyword>
<dbReference type="SMART" id="SM00487">
    <property type="entry name" value="DEXDc"/>
    <property type="match status" value="1"/>
</dbReference>
<keyword evidence="4 10" id="KW-0378">Hydrolase</keyword>
<dbReference type="SUPFAM" id="SSF52540">
    <property type="entry name" value="P-loop containing nucleoside triphosphate hydrolases"/>
    <property type="match status" value="1"/>
</dbReference>
<dbReference type="PANTHER" id="PTHR47959">
    <property type="entry name" value="ATP-DEPENDENT RNA HELICASE RHLE-RELATED"/>
    <property type="match status" value="1"/>
</dbReference>
<keyword evidence="2" id="KW-0690">Ribosome biogenesis</keyword>
<protein>
    <recommendedName>
        <fullName evidence="17">ATP-dependent RNA helicase DBP8</fullName>
    </recommendedName>
</protein>
<dbReference type="GO" id="GO:0003724">
    <property type="term" value="F:RNA helicase activity"/>
    <property type="evidence" value="ECO:0007669"/>
    <property type="project" value="InterPro"/>
</dbReference>
<dbReference type="GO" id="GO:0010467">
    <property type="term" value="P:gene expression"/>
    <property type="evidence" value="ECO:0007669"/>
    <property type="project" value="UniProtKB-ARBA"/>
</dbReference>
<dbReference type="GO" id="GO:0005524">
    <property type="term" value="F:ATP binding"/>
    <property type="evidence" value="ECO:0007669"/>
    <property type="project" value="UniProtKB-KW"/>
</dbReference>
<proteinExistence type="inferred from homology"/>
<evidence type="ECO:0000256" key="1">
    <source>
        <dbReference type="ARBA" id="ARBA00004123"/>
    </source>
</evidence>
<dbReference type="GO" id="GO:0005829">
    <property type="term" value="C:cytosol"/>
    <property type="evidence" value="ECO:0007669"/>
    <property type="project" value="TreeGrafter"/>
</dbReference>
<dbReference type="InterPro" id="IPR001650">
    <property type="entry name" value="Helicase_C-like"/>
</dbReference>
<organism evidence="15 16">
    <name type="scientific">Pseudocercospora eumusae</name>
    <dbReference type="NCBI Taxonomy" id="321146"/>
    <lineage>
        <taxon>Eukaryota</taxon>
        <taxon>Fungi</taxon>
        <taxon>Dikarya</taxon>
        <taxon>Ascomycota</taxon>
        <taxon>Pezizomycotina</taxon>
        <taxon>Dothideomycetes</taxon>
        <taxon>Dothideomycetidae</taxon>
        <taxon>Mycosphaerellales</taxon>
        <taxon>Mycosphaerellaceae</taxon>
        <taxon>Pseudocercospora</taxon>
    </lineage>
</organism>
<evidence type="ECO:0000256" key="2">
    <source>
        <dbReference type="ARBA" id="ARBA00022517"/>
    </source>
</evidence>
<evidence type="ECO:0008006" key="17">
    <source>
        <dbReference type="Google" id="ProtNLM"/>
    </source>
</evidence>
<dbReference type="InterPro" id="IPR011545">
    <property type="entry name" value="DEAD/DEAH_box_helicase_dom"/>
</dbReference>
<dbReference type="GO" id="GO:0042254">
    <property type="term" value="P:ribosome biogenesis"/>
    <property type="evidence" value="ECO:0007669"/>
    <property type="project" value="UniProtKB-KW"/>
</dbReference>
<reference evidence="15 16" key="1">
    <citation type="submission" date="2015-07" db="EMBL/GenBank/DDBJ databases">
        <title>Comparative genomics of the Sigatoka disease complex on banana suggests a link between parallel evolutionary changes in Pseudocercospora fijiensis and Pseudocercospora eumusae and increased virulence on the banana host.</title>
        <authorList>
            <person name="Chang T.-C."/>
            <person name="Salvucci A."/>
            <person name="Crous P.W."/>
            <person name="Stergiopoulos I."/>
        </authorList>
    </citation>
    <scope>NUCLEOTIDE SEQUENCE [LARGE SCALE GENOMIC DNA]</scope>
    <source>
        <strain evidence="15 16">CBS 114824</strain>
    </source>
</reference>
<evidence type="ECO:0000259" key="13">
    <source>
        <dbReference type="PROSITE" id="PS51194"/>
    </source>
</evidence>
<evidence type="ECO:0000256" key="5">
    <source>
        <dbReference type="ARBA" id="ARBA00022806"/>
    </source>
</evidence>
<keyword evidence="3 10" id="KW-0547">Nucleotide-binding</keyword>
<keyword evidence="8" id="KW-0539">Nucleus</keyword>
<name>A0A139HJX8_9PEZI</name>
<evidence type="ECO:0000313" key="16">
    <source>
        <dbReference type="Proteomes" id="UP000070133"/>
    </source>
</evidence>
<dbReference type="AlphaFoldDB" id="A0A139HJX8"/>
<dbReference type="EMBL" id="LFZN01000038">
    <property type="protein sequence ID" value="KXT02750.1"/>
    <property type="molecule type" value="Genomic_DNA"/>
</dbReference>
<dbReference type="GO" id="GO:0005634">
    <property type="term" value="C:nucleus"/>
    <property type="evidence" value="ECO:0007669"/>
    <property type="project" value="UniProtKB-SubCell"/>
</dbReference>
<feature type="domain" description="Helicase ATP-binding" evidence="12">
    <location>
        <begin position="141"/>
        <end position="320"/>
    </location>
</feature>
<evidence type="ECO:0000256" key="8">
    <source>
        <dbReference type="ARBA" id="ARBA00023242"/>
    </source>
</evidence>
<dbReference type="InterPro" id="IPR000629">
    <property type="entry name" value="RNA-helicase_DEAD-box_CS"/>
</dbReference>
<dbReference type="InterPro" id="IPR050079">
    <property type="entry name" value="DEAD_box_RNA_helicase"/>
</dbReference>
<keyword evidence="5 10" id="KW-0347">Helicase</keyword>